<dbReference type="eggNOG" id="COG0425">
    <property type="taxonomic scope" value="Bacteria"/>
</dbReference>
<dbReference type="InterPro" id="IPR036868">
    <property type="entry name" value="TusA-like_sf"/>
</dbReference>
<dbReference type="RefSeq" id="WP_005541098.1">
    <property type="nucleotide sequence ID" value="NZ_JH378833.1"/>
</dbReference>
<organism evidence="2 3">
    <name type="scientific">Johnsonella ignava ATCC 51276</name>
    <dbReference type="NCBI Taxonomy" id="679200"/>
    <lineage>
        <taxon>Bacteria</taxon>
        <taxon>Bacillati</taxon>
        <taxon>Bacillota</taxon>
        <taxon>Clostridia</taxon>
        <taxon>Lachnospirales</taxon>
        <taxon>Lachnospiraceae</taxon>
        <taxon>Johnsonella</taxon>
    </lineage>
</organism>
<evidence type="ECO:0000313" key="2">
    <source>
        <dbReference type="EMBL" id="EHI55309.1"/>
    </source>
</evidence>
<dbReference type="STRING" id="679200.HMPREF9333_01445"/>
<dbReference type="NCBIfam" id="TIGR03527">
    <property type="entry name" value="selenium_YedF"/>
    <property type="match status" value="1"/>
</dbReference>
<accession>G5GIQ5</accession>
<dbReference type="HOGENOM" id="CLU_097491_0_0_9"/>
<dbReference type="InterPro" id="IPR027396">
    <property type="entry name" value="DsrEFH-like"/>
</dbReference>
<dbReference type="OrthoDB" id="9801500at2"/>
<dbReference type="PATRIC" id="fig|679200.3.peg.1532"/>
<sequence>MKTLKIDVLGQQCPIPVVKTVKVLDALEEDTLVEVHVDNETAVENLLKMASGRQINAKSMKIDDGHFVVSIDAPKAGAETDTDAGMAGLQNSTMVAVISSRCMGTGDDELGALLMKGFIYALSQLDPLPDTILLYNGGAYLSIEGSASLEDLKLMESKGVNVMTCGTCLDFYKIKDKLAVGTVSNMYSIVETMNKAGRILRP</sequence>
<dbReference type="Pfam" id="PF01206">
    <property type="entry name" value="TusA"/>
    <property type="match status" value="1"/>
</dbReference>
<protein>
    <submittedName>
        <fullName evidence="2">Selenium metabolism protein YedF</fullName>
    </submittedName>
</protein>
<name>G5GIQ5_9FIRM</name>
<dbReference type="Proteomes" id="UP000003011">
    <property type="component" value="Unassembled WGS sequence"/>
</dbReference>
<proteinExistence type="predicted"/>
<reference evidence="2 3" key="1">
    <citation type="submission" date="2011-08" db="EMBL/GenBank/DDBJ databases">
        <title>The Genome Sequence of Johnsonella ignava ATCC 51276.</title>
        <authorList>
            <consortium name="The Broad Institute Genome Sequencing Platform"/>
            <person name="Earl A."/>
            <person name="Ward D."/>
            <person name="Feldgarden M."/>
            <person name="Gevers D."/>
            <person name="Izard J."/>
            <person name="Blanton J.M."/>
            <person name="Baranova O.V."/>
            <person name="Dewhirst F.E."/>
            <person name="Young S.K."/>
            <person name="Zeng Q."/>
            <person name="Gargeya S."/>
            <person name="Fitzgerald M."/>
            <person name="Haas B."/>
            <person name="Abouelleil A."/>
            <person name="Alvarado L."/>
            <person name="Arachchi H.M."/>
            <person name="Berlin A."/>
            <person name="Brown A."/>
            <person name="Chapman S.B."/>
            <person name="Chen Z."/>
            <person name="Dunbar C."/>
            <person name="Freedman E."/>
            <person name="Gearin G."/>
            <person name="Gellesch M."/>
            <person name="Goldberg J."/>
            <person name="Griggs A."/>
            <person name="Gujja S."/>
            <person name="Heiman D."/>
            <person name="Howarth C."/>
            <person name="Larson L."/>
            <person name="Lui A."/>
            <person name="MacDonald P.J.P."/>
            <person name="Montmayeur A."/>
            <person name="Murphy C."/>
            <person name="Neiman D."/>
            <person name="Pearson M."/>
            <person name="Priest M."/>
            <person name="Roberts A."/>
            <person name="Saif S."/>
            <person name="Shea T."/>
            <person name="Shenoy N."/>
            <person name="Sisk P."/>
            <person name="Stolte C."/>
            <person name="Sykes S."/>
            <person name="Wortman J."/>
            <person name="Nusbaum C."/>
            <person name="Birren B."/>
        </authorList>
    </citation>
    <scope>NUCLEOTIDE SEQUENCE [LARGE SCALE GENOMIC DNA]</scope>
    <source>
        <strain evidence="2 3">ATCC 51276</strain>
    </source>
</reference>
<feature type="domain" description="UPF0033" evidence="1">
    <location>
        <begin position="5"/>
        <end position="71"/>
    </location>
</feature>
<dbReference type="AlphaFoldDB" id="G5GIQ5"/>
<dbReference type="InterPro" id="IPR019870">
    <property type="entry name" value="Se_metab_YedF"/>
</dbReference>
<keyword evidence="3" id="KW-1185">Reference proteome</keyword>
<comment type="caution">
    <text evidence="2">The sequence shown here is derived from an EMBL/GenBank/DDBJ whole genome shotgun (WGS) entry which is preliminary data.</text>
</comment>
<dbReference type="SUPFAM" id="SSF64307">
    <property type="entry name" value="SirA-like"/>
    <property type="match status" value="1"/>
</dbReference>
<evidence type="ECO:0000313" key="3">
    <source>
        <dbReference type="Proteomes" id="UP000003011"/>
    </source>
</evidence>
<dbReference type="EMBL" id="ACZL01000023">
    <property type="protein sequence ID" value="EHI55309.1"/>
    <property type="molecule type" value="Genomic_DNA"/>
</dbReference>
<dbReference type="InterPro" id="IPR001455">
    <property type="entry name" value="TusA-like"/>
</dbReference>
<gene>
    <name evidence="2" type="ORF">HMPREF9333_01445</name>
</gene>
<dbReference type="SUPFAM" id="SSF75169">
    <property type="entry name" value="DsrEFH-like"/>
    <property type="match status" value="1"/>
</dbReference>
<dbReference type="Gene3D" id="3.30.110.40">
    <property type="entry name" value="TusA-like domain"/>
    <property type="match status" value="1"/>
</dbReference>
<evidence type="ECO:0000259" key="1">
    <source>
        <dbReference type="Pfam" id="PF01206"/>
    </source>
</evidence>